<dbReference type="InterPro" id="IPR000337">
    <property type="entry name" value="GPCR_3"/>
</dbReference>
<gene>
    <name evidence="15" type="primary">LOC129339701</name>
</gene>
<evidence type="ECO:0000256" key="8">
    <source>
        <dbReference type="ARBA" id="ARBA00023136"/>
    </source>
</evidence>
<comment type="similarity">
    <text evidence="2">Belongs to the G-protein coupled receptor 3 family.</text>
</comment>
<dbReference type="InterPro" id="IPR011500">
    <property type="entry name" value="GPCR_3_9-Cys_dom"/>
</dbReference>
<dbReference type="InterPro" id="IPR028082">
    <property type="entry name" value="Peripla_BP_I"/>
</dbReference>
<dbReference type="Pfam" id="PF01094">
    <property type="entry name" value="ANF_receptor"/>
    <property type="match status" value="1"/>
</dbReference>
<dbReference type="GO" id="GO:0004930">
    <property type="term" value="F:G protein-coupled receptor activity"/>
    <property type="evidence" value="ECO:0007669"/>
    <property type="project" value="UniProtKB-KW"/>
</dbReference>
<evidence type="ECO:0000256" key="7">
    <source>
        <dbReference type="ARBA" id="ARBA00023040"/>
    </source>
</evidence>
<dbReference type="AlphaFoldDB" id="A0AA97K2J8"/>
<proteinExistence type="inferred from homology"/>
<keyword evidence="4 12" id="KW-0812">Transmembrane</keyword>
<dbReference type="Pfam" id="PF07562">
    <property type="entry name" value="NCD3G"/>
    <property type="match status" value="1"/>
</dbReference>
<feature type="transmembrane region" description="Helical" evidence="12">
    <location>
        <begin position="471"/>
        <end position="492"/>
    </location>
</feature>
<dbReference type="KEGG" id="emc:129339701"/>
<dbReference type="Proteomes" id="UP001190640">
    <property type="component" value="Chromosome 12"/>
</dbReference>
<dbReference type="RefSeq" id="XP_054850255.1">
    <property type="nucleotide sequence ID" value="XM_054994280.1"/>
</dbReference>
<dbReference type="InterPro" id="IPR004073">
    <property type="entry name" value="GPCR_3_vmron_rcpt_2"/>
</dbReference>
<dbReference type="Gene3D" id="3.40.50.2300">
    <property type="match status" value="2"/>
</dbReference>
<dbReference type="PROSITE" id="PS50259">
    <property type="entry name" value="G_PROTEIN_RECEP_F3_4"/>
    <property type="match status" value="1"/>
</dbReference>
<protein>
    <submittedName>
        <fullName evidence="15">Vomeronasal type-2 receptor 26-like</fullName>
    </submittedName>
</protein>
<keyword evidence="3" id="KW-1003">Cell membrane</keyword>
<evidence type="ECO:0000256" key="10">
    <source>
        <dbReference type="ARBA" id="ARBA00023180"/>
    </source>
</evidence>
<evidence type="ECO:0000256" key="6">
    <source>
        <dbReference type="ARBA" id="ARBA00022989"/>
    </source>
</evidence>
<evidence type="ECO:0000256" key="4">
    <source>
        <dbReference type="ARBA" id="ARBA00022692"/>
    </source>
</evidence>
<keyword evidence="9" id="KW-0675">Receptor</keyword>
<evidence type="ECO:0000256" key="1">
    <source>
        <dbReference type="ARBA" id="ARBA00004651"/>
    </source>
</evidence>
<feature type="transmembrane region" description="Helical" evidence="12">
    <location>
        <begin position="582"/>
        <end position="599"/>
    </location>
</feature>
<name>A0AA97K2J8_EUBMA</name>
<sequence>MTQIYQHILALIFAVKEINENPQLLPNITLGFDIYNNYFHPVQTIHASLELLSTQDRFIPNYKCDTQNDPVAVIGGPNSNIYLHMATILCMYKIPQLIYGSTPDVNNKAEDVFFHWMFPNGAHQYYGLLRLLLYFRWVWIGVIYLDVDIVKTFVHNVLPMFSQNGICFDFIQSLPKMSSTTDISKYVKEETELCHIVMRSTATVVVFHGEYQTIMWLRSLLRYAEFEEIPMKTKGKVWIMTAQMDFTSDAFQRFWDIDFIHGSLSLAVHSKDMLGFEKFLHLRHPTLEKEDGFLGDFWEHSFTCILPDRKFRGICTVLDKNVEEMCTGNEKLETLPSSVFEMSMTAHSYSTYNAVYAVAHALHAMHSSKSKHVPRKDGGERTRQKWQLWQVQPLSQCNEECHSGYSQRKKEGKPYCCYDCLLCPEGKISNQNDLGNCFQCPEDHYPNEKQDLCIPKVITFLSYEEPLGTSLSIFSLSFSFITVLVLGIFMKYHNTPIIKANNRHLSYTLLISLLFCFLCALLFIGRPEKATCLLRQTTFGIVFSVAVSCLLAKTLTVVLAFLAAKPGSSMRKWLGKKLTTSIVLACSLTQVVLCSTWLAKFPPFPDLNMHSVRGEIIVECNKGSDIMFYCVLGYMGFLAFVSFVVAFLARKLPDTFQEAKSITFSMLLFCTVWLSFVPTYLSTKGKYMVAVEIFSILASSAGVLSCIFFPKCYITMIRPDLNKREQMIKRGK</sequence>
<dbReference type="SUPFAM" id="SSF53822">
    <property type="entry name" value="Periplasmic binding protein-like I"/>
    <property type="match status" value="1"/>
</dbReference>
<dbReference type="InterPro" id="IPR001828">
    <property type="entry name" value="ANF_lig-bd_rcpt"/>
</dbReference>
<dbReference type="InterPro" id="IPR017978">
    <property type="entry name" value="GPCR_3_C"/>
</dbReference>
<dbReference type="PANTHER" id="PTHR24061">
    <property type="entry name" value="CALCIUM-SENSING RECEPTOR-RELATED"/>
    <property type="match status" value="1"/>
</dbReference>
<feature type="transmembrane region" description="Helical" evidence="12">
    <location>
        <begin position="504"/>
        <end position="525"/>
    </location>
</feature>
<evidence type="ECO:0000313" key="15">
    <source>
        <dbReference type="RefSeq" id="XP_054850255.1"/>
    </source>
</evidence>
<dbReference type="Pfam" id="PF00003">
    <property type="entry name" value="7tm_3"/>
    <property type="match status" value="1"/>
</dbReference>
<dbReference type="PRINTS" id="PR00248">
    <property type="entry name" value="GPCRMGR"/>
</dbReference>
<evidence type="ECO:0000259" key="13">
    <source>
        <dbReference type="PROSITE" id="PS50259"/>
    </source>
</evidence>
<keyword evidence="11" id="KW-0807">Transducer</keyword>
<reference evidence="15" key="1">
    <citation type="submission" date="2025-08" db="UniProtKB">
        <authorList>
            <consortium name="RefSeq"/>
        </authorList>
    </citation>
    <scope>IDENTIFICATION</scope>
    <source>
        <tissue evidence="15">Blood</tissue>
    </source>
</reference>
<dbReference type="GO" id="GO:0005886">
    <property type="term" value="C:plasma membrane"/>
    <property type="evidence" value="ECO:0007669"/>
    <property type="project" value="UniProtKB-SubCell"/>
</dbReference>
<organism evidence="14 15">
    <name type="scientific">Eublepharis macularius</name>
    <name type="common">Leopard gecko</name>
    <name type="synonym">Cyrtodactylus macularius</name>
    <dbReference type="NCBI Taxonomy" id="481883"/>
    <lineage>
        <taxon>Eukaryota</taxon>
        <taxon>Metazoa</taxon>
        <taxon>Chordata</taxon>
        <taxon>Craniata</taxon>
        <taxon>Vertebrata</taxon>
        <taxon>Euteleostomi</taxon>
        <taxon>Lepidosauria</taxon>
        <taxon>Squamata</taxon>
        <taxon>Bifurcata</taxon>
        <taxon>Gekkota</taxon>
        <taxon>Eublepharidae</taxon>
        <taxon>Eublepharinae</taxon>
        <taxon>Eublepharis</taxon>
    </lineage>
</organism>
<keyword evidence="5" id="KW-0732">Signal</keyword>
<keyword evidence="14" id="KW-1185">Reference proteome</keyword>
<dbReference type="GeneID" id="129339701"/>
<evidence type="ECO:0000256" key="11">
    <source>
        <dbReference type="ARBA" id="ARBA00023224"/>
    </source>
</evidence>
<keyword evidence="10" id="KW-0325">Glycoprotein</keyword>
<keyword evidence="6 12" id="KW-1133">Transmembrane helix</keyword>
<evidence type="ECO:0000256" key="2">
    <source>
        <dbReference type="ARBA" id="ARBA00007242"/>
    </source>
</evidence>
<dbReference type="CDD" id="cd15283">
    <property type="entry name" value="7tmC_V2R_pheromone"/>
    <property type="match status" value="1"/>
</dbReference>
<feature type="transmembrane region" description="Helical" evidence="12">
    <location>
        <begin position="687"/>
        <end position="709"/>
    </location>
</feature>
<dbReference type="InterPro" id="IPR000068">
    <property type="entry name" value="GPCR_3_Ca_sens_rcpt-rel"/>
</dbReference>
<feature type="domain" description="G-protein coupled receptors family 3 profile" evidence="13">
    <location>
        <begin position="467"/>
        <end position="731"/>
    </location>
</feature>
<dbReference type="PANTHER" id="PTHR24061:SF599">
    <property type="entry name" value="G-PROTEIN COUPLED RECEPTORS FAMILY 3 PROFILE DOMAIN-CONTAINING PROTEIN"/>
    <property type="match status" value="1"/>
</dbReference>
<feature type="transmembrane region" description="Helical" evidence="12">
    <location>
        <begin position="661"/>
        <end position="681"/>
    </location>
</feature>
<feature type="transmembrane region" description="Helical" evidence="12">
    <location>
        <begin position="626"/>
        <end position="649"/>
    </location>
</feature>
<dbReference type="PRINTS" id="PR01535">
    <property type="entry name" value="VOMERONASL2R"/>
</dbReference>
<evidence type="ECO:0000256" key="12">
    <source>
        <dbReference type="SAM" id="Phobius"/>
    </source>
</evidence>
<evidence type="ECO:0000256" key="3">
    <source>
        <dbReference type="ARBA" id="ARBA00022475"/>
    </source>
</evidence>
<comment type="subcellular location">
    <subcellularLocation>
        <location evidence="1">Cell membrane</location>
        <topology evidence="1">Multi-pass membrane protein</topology>
    </subcellularLocation>
</comment>
<feature type="transmembrane region" description="Helical" evidence="12">
    <location>
        <begin position="537"/>
        <end position="562"/>
    </location>
</feature>
<accession>A0AA97K2J8</accession>
<dbReference type="FunFam" id="3.40.50.2300:FF:000024">
    <property type="entry name" value="Vomeronasal 2, receptor 73"/>
    <property type="match status" value="1"/>
</dbReference>
<dbReference type="FunFam" id="2.10.50.30:FF:000002">
    <property type="entry name" value="Vomeronasal 2 receptor, h1"/>
    <property type="match status" value="1"/>
</dbReference>
<keyword evidence="7" id="KW-0297">G-protein coupled receptor</keyword>
<evidence type="ECO:0000256" key="5">
    <source>
        <dbReference type="ARBA" id="ARBA00022729"/>
    </source>
</evidence>
<evidence type="ECO:0000313" key="14">
    <source>
        <dbReference type="Proteomes" id="UP001190640"/>
    </source>
</evidence>
<keyword evidence="8 12" id="KW-0472">Membrane</keyword>
<evidence type="ECO:0000256" key="9">
    <source>
        <dbReference type="ARBA" id="ARBA00023170"/>
    </source>
</evidence>